<feature type="compositionally biased region" description="Basic residues" evidence="9">
    <location>
        <begin position="211"/>
        <end position="223"/>
    </location>
</feature>
<dbReference type="Gene3D" id="3.30.230.10">
    <property type="match status" value="1"/>
</dbReference>
<dbReference type="InterPro" id="IPR020568">
    <property type="entry name" value="Ribosomal_Su5_D2-typ_SF"/>
</dbReference>
<dbReference type="FunFam" id="3.40.50.300:FF:000021">
    <property type="entry name" value="Lon protease homolog"/>
    <property type="match status" value="1"/>
</dbReference>
<dbReference type="Pfam" id="PF02190">
    <property type="entry name" value="LON_substr_bdg"/>
    <property type="match status" value="1"/>
</dbReference>
<feature type="compositionally biased region" description="Low complexity" evidence="9">
    <location>
        <begin position="142"/>
        <end position="206"/>
    </location>
</feature>
<sequence length="1214" mass="130410">MLSRSSSRLAHAHQRAVTRTLSSLAPRILSLNSLRPPPVASIVTASIPSNVRSFSSTWTNLSSRRSWENPVSKEDEDADLEGEGDTPAADVKDQKALEADSKASAAASKTDPAAADPSSAATSTLTSKTSQKPDGLPEDFFSSQSTSTSTSTTSPSSSISTATGSGSSTSTSSSVPPGASPSSDSTSPPPAAAAAPPSSNSPPATAEIKPKSRGNKGGRSSKIKVIKTPVPKYDQVLVIPVTTSFLPPWKKFFTVTNPAVIKAVRHLISEKIDYVGVYSLKGENTDIIHDKSEVHTTGLYCHIDEFQPISAPAGQTDPDVEEAWQMRLQPLSRITIDSVTVEENATGVVENETVIAEANEGPEAGVTSFEKSEDDTQPVTKKSEGRSSDEVTSFESEPEDALPTKTPIEVLSAHPVSIAQITHVADSPAPAKNTIAYSDLTQLDLELNATFTELCERSPGYRQALSSVLPEYSAILTLPLGERCDLMAGTSPNTTPVEIQELLDCVSLEERSKLVTRILRNEVMRHDMRAKIAGEMKSRLDERQKEVILMEQMRAIKKELGQADGKGDVKDNLVEKFKQAAEGLVMPEQVKQVFDSELSKLSMIEPNSSEFNVVRTYLEWITSLPFGKRTVDSFNLPQSLRILNEDHYGLKDVKDRILEFLAVGKLRGTVEGKILCLVGPPGVGKTSIAKSIARALERKFYRVSVGGLRDVAEIKGHRRTYVAAMPGKAVQALKQTQAENPLILIDEIDKISGGGSANGSYGGDPSSALLEMLDPEQNGNFTDHYMDLPIDLSKVLFVCTANMLNTIPAPLLDRMEVLEVSGYVSDEKKEIARNYLMPQAKKASGLETADVTIEDGAVDGLIQYYCRESGVRNLKKQIEKIYRKAAFKIVQDIDESEPAKTEVEVEAATSATTPPAQGTVPEPTVSSATLEAEAEKVTSSSSELKTPSETLPTGTTTTQQVKPLSIPTTVSMRITGDNLKDYVGPPVYQKDRIYSTAPPPGVSNGLGYTGNGAGALMPIEVTVMPGKGAVQTTGKLGEVINESVKIAVSYLRANAFNLGIVSKETDIILGGNSDQDIHLHMPEGAIGKDGPSAGTAILTALVSLMTKTRVDPDIAMTGEITLGGQVLPVGGLKEKILAAHRANIKKLIVPAACRGDIEANVHASVKQGIEIIYVNHVREVLYEVFGDLHGQWKDKYPLLDIYMPESAKQDSITL</sequence>
<dbReference type="Gene3D" id="1.10.8.60">
    <property type="match status" value="1"/>
</dbReference>
<feature type="compositionally biased region" description="Low complexity" evidence="9">
    <location>
        <begin position="102"/>
        <end position="130"/>
    </location>
</feature>
<dbReference type="Pfam" id="PF00004">
    <property type="entry name" value="AAA"/>
    <property type="match status" value="1"/>
</dbReference>
<feature type="region of interest" description="Disordered" evidence="9">
    <location>
        <begin position="58"/>
        <end position="223"/>
    </location>
</feature>
<dbReference type="GO" id="GO:0016887">
    <property type="term" value="F:ATP hydrolysis activity"/>
    <property type="evidence" value="ECO:0007669"/>
    <property type="project" value="InterPro"/>
</dbReference>
<dbReference type="InterPro" id="IPR008269">
    <property type="entry name" value="Lon_proteolytic"/>
</dbReference>
<evidence type="ECO:0000256" key="9">
    <source>
        <dbReference type="SAM" id="MobiDB-lite"/>
    </source>
</evidence>
<feature type="active site" evidence="8">
    <location>
        <position position="1092"/>
    </location>
</feature>
<dbReference type="EC" id="3.4.21.53" evidence="7"/>
<name>A0A0F7SNY9_PHARH</name>
<feature type="compositionally biased region" description="Basic and acidic residues" evidence="9">
    <location>
        <begin position="90"/>
        <end position="101"/>
    </location>
</feature>
<dbReference type="SMR" id="A0A0F7SNY9"/>
<dbReference type="CDD" id="cd19500">
    <property type="entry name" value="RecA-like_Lon"/>
    <property type="match status" value="1"/>
</dbReference>
<organism evidence="11">
    <name type="scientific">Phaffia rhodozyma</name>
    <name type="common">Yeast</name>
    <name type="synonym">Xanthophyllomyces dendrorhous</name>
    <dbReference type="NCBI Taxonomy" id="264483"/>
    <lineage>
        <taxon>Eukaryota</taxon>
        <taxon>Fungi</taxon>
        <taxon>Dikarya</taxon>
        <taxon>Basidiomycota</taxon>
        <taxon>Agaricomycotina</taxon>
        <taxon>Tremellomycetes</taxon>
        <taxon>Cystofilobasidiales</taxon>
        <taxon>Mrakiaceae</taxon>
        <taxon>Phaffia</taxon>
    </lineage>
</organism>
<keyword evidence="4 8" id="KW-0720">Serine protease</keyword>
<feature type="compositionally biased region" description="Acidic residues" evidence="9">
    <location>
        <begin position="74"/>
        <end position="84"/>
    </location>
</feature>
<dbReference type="GO" id="GO:0006515">
    <property type="term" value="P:protein quality control for misfolded or incompletely synthesized proteins"/>
    <property type="evidence" value="ECO:0007669"/>
    <property type="project" value="TreeGrafter"/>
</dbReference>
<dbReference type="SUPFAM" id="SSF52540">
    <property type="entry name" value="P-loop containing nucleoside triphosphate hydrolases"/>
    <property type="match status" value="1"/>
</dbReference>
<dbReference type="PROSITE" id="PS51786">
    <property type="entry name" value="LON_PROTEOLYTIC"/>
    <property type="match status" value="1"/>
</dbReference>
<dbReference type="GO" id="GO:0004252">
    <property type="term" value="F:serine-type endopeptidase activity"/>
    <property type="evidence" value="ECO:0007669"/>
    <property type="project" value="UniProtKB-UniRule"/>
</dbReference>
<dbReference type="SUPFAM" id="SSF54211">
    <property type="entry name" value="Ribosomal protein S5 domain 2-like"/>
    <property type="match status" value="1"/>
</dbReference>
<evidence type="ECO:0000313" key="11">
    <source>
        <dbReference type="EMBL" id="CED82275.1"/>
    </source>
</evidence>
<feature type="region of interest" description="Disordered" evidence="9">
    <location>
        <begin position="898"/>
        <end position="964"/>
    </location>
</feature>
<dbReference type="InterPro" id="IPR003111">
    <property type="entry name" value="Lon_prtase_N"/>
</dbReference>
<dbReference type="FunFam" id="1.20.5.5270:FF:000001">
    <property type="entry name" value="Lon protease homolog, mitochondrial"/>
    <property type="match status" value="1"/>
</dbReference>
<dbReference type="Gene3D" id="1.20.58.1480">
    <property type="match status" value="1"/>
</dbReference>
<dbReference type="InterPro" id="IPR014721">
    <property type="entry name" value="Ribsml_uS5_D2-typ_fold_subgr"/>
</dbReference>
<dbReference type="SMART" id="SM00464">
    <property type="entry name" value="LON"/>
    <property type="match status" value="1"/>
</dbReference>
<dbReference type="GO" id="GO:0005759">
    <property type="term" value="C:mitochondrial matrix"/>
    <property type="evidence" value="ECO:0007669"/>
    <property type="project" value="TreeGrafter"/>
</dbReference>
<feature type="region of interest" description="Disordered" evidence="9">
    <location>
        <begin position="358"/>
        <end position="403"/>
    </location>
</feature>
<keyword evidence="1 8" id="KW-0645">Protease</keyword>
<feature type="compositionally biased region" description="Low complexity" evidence="9">
    <location>
        <begin position="947"/>
        <end position="958"/>
    </location>
</feature>
<protein>
    <recommendedName>
        <fullName evidence="7">endopeptidase La</fullName>
        <ecNumber evidence="7">3.4.21.53</ecNumber>
    </recommendedName>
</protein>
<dbReference type="EMBL" id="LN483124">
    <property type="protein sequence ID" value="CED82275.1"/>
    <property type="molecule type" value="Genomic_DNA"/>
</dbReference>
<evidence type="ECO:0000256" key="3">
    <source>
        <dbReference type="ARBA" id="ARBA00022801"/>
    </source>
</evidence>
<dbReference type="GO" id="GO:0004176">
    <property type="term" value="F:ATP-dependent peptidase activity"/>
    <property type="evidence" value="ECO:0007669"/>
    <property type="project" value="UniProtKB-UniRule"/>
</dbReference>
<dbReference type="InterPro" id="IPR003593">
    <property type="entry name" value="AAA+_ATPase"/>
</dbReference>
<evidence type="ECO:0000256" key="5">
    <source>
        <dbReference type="ARBA" id="ARBA00022840"/>
    </source>
</evidence>
<reference evidence="11" key="1">
    <citation type="submission" date="2014-08" db="EMBL/GenBank/DDBJ databases">
        <authorList>
            <person name="Sharma Rahul"/>
            <person name="Thines Marco"/>
        </authorList>
    </citation>
    <scope>NUCLEOTIDE SEQUENCE</scope>
</reference>
<dbReference type="Gene3D" id="3.40.50.300">
    <property type="entry name" value="P-loop containing nucleotide triphosphate hydrolases"/>
    <property type="match status" value="1"/>
</dbReference>
<keyword evidence="2" id="KW-0547">Nucleotide-binding</keyword>
<dbReference type="Gene3D" id="1.20.5.5270">
    <property type="match status" value="1"/>
</dbReference>
<dbReference type="Pfam" id="PF05362">
    <property type="entry name" value="Lon_C"/>
    <property type="match status" value="1"/>
</dbReference>
<dbReference type="InterPro" id="IPR027065">
    <property type="entry name" value="Lon_Prtase"/>
</dbReference>
<dbReference type="GO" id="GO:0003697">
    <property type="term" value="F:single-stranded DNA binding"/>
    <property type="evidence" value="ECO:0007669"/>
    <property type="project" value="TreeGrafter"/>
</dbReference>
<dbReference type="NCBIfam" id="TIGR00763">
    <property type="entry name" value="lon"/>
    <property type="match status" value="1"/>
</dbReference>
<dbReference type="GO" id="GO:0005524">
    <property type="term" value="F:ATP binding"/>
    <property type="evidence" value="ECO:0007669"/>
    <property type="project" value="UniProtKB-KW"/>
</dbReference>
<dbReference type="PRINTS" id="PR00830">
    <property type="entry name" value="ENDOLAPTASE"/>
</dbReference>
<dbReference type="Pfam" id="PF22667">
    <property type="entry name" value="Lon_lid"/>
    <property type="match status" value="1"/>
</dbReference>
<accession>A0A0F7SNY9</accession>
<dbReference type="GO" id="GO:0007005">
    <property type="term" value="P:mitochondrion organization"/>
    <property type="evidence" value="ECO:0007669"/>
    <property type="project" value="TreeGrafter"/>
</dbReference>
<dbReference type="AlphaFoldDB" id="A0A0F7SNY9"/>
<keyword evidence="3 8" id="KW-0378">Hydrolase</keyword>
<evidence type="ECO:0000256" key="1">
    <source>
        <dbReference type="ARBA" id="ARBA00022670"/>
    </source>
</evidence>
<feature type="active site" evidence="8">
    <location>
        <position position="1135"/>
    </location>
</feature>
<dbReference type="InterPro" id="IPR004815">
    <property type="entry name" value="Lon_bac/euk-typ"/>
</dbReference>
<dbReference type="InterPro" id="IPR054594">
    <property type="entry name" value="Lon_lid"/>
</dbReference>
<dbReference type="PANTHER" id="PTHR43718">
    <property type="entry name" value="LON PROTEASE"/>
    <property type="match status" value="1"/>
</dbReference>
<evidence type="ECO:0000256" key="4">
    <source>
        <dbReference type="ARBA" id="ARBA00022825"/>
    </source>
</evidence>
<dbReference type="InterPro" id="IPR003959">
    <property type="entry name" value="ATPase_AAA_core"/>
</dbReference>
<dbReference type="PANTHER" id="PTHR43718:SF2">
    <property type="entry name" value="LON PROTEASE HOMOLOG, MITOCHONDRIAL"/>
    <property type="match status" value="1"/>
</dbReference>
<dbReference type="SMART" id="SM00382">
    <property type="entry name" value="AAA"/>
    <property type="match status" value="1"/>
</dbReference>
<evidence type="ECO:0000256" key="7">
    <source>
        <dbReference type="ARBA" id="ARBA00066743"/>
    </source>
</evidence>
<evidence type="ECO:0000256" key="2">
    <source>
        <dbReference type="ARBA" id="ARBA00022741"/>
    </source>
</evidence>
<keyword evidence="5" id="KW-0067">ATP-binding</keyword>
<dbReference type="GO" id="GO:0051131">
    <property type="term" value="P:chaperone-mediated protein complex assembly"/>
    <property type="evidence" value="ECO:0007669"/>
    <property type="project" value="TreeGrafter"/>
</dbReference>
<evidence type="ECO:0000259" key="10">
    <source>
        <dbReference type="PROSITE" id="PS51786"/>
    </source>
</evidence>
<proteinExistence type="inferred from homology"/>
<feature type="domain" description="Lon proteolytic" evidence="10">
    <location>
        <begin position="997"/>
        <end position="1187"/>
    </location>
</feature>
<dbReference type="InterPro" id="IPR027417">
    <property type="entry name" value="P-loop_NTPase"/>
</dbReference>
<comment type="similarity">
    <text evidence="8">Belongs to the peptidase S16 family.</text>
</comment>
<evidence type="ECO:0000256" key="8">
    <source>
        <dbReference type="PROSITE-ProRule" id="PRU01122"/>
    </source>
</evidence>
<evidence type="ECO:0000256" key="6">
    <source>
        <dbReference type="ARBA" id="ARBA00050665"/>
    </source>
</evidence>
<comment type="catalytic activity">
    <reaction evidence="6">
        <text>Hydrolysis of proteins in presence of ATP.</text>
        <dbReference type="EC" id="3.4.21.53"/>
    </reaction>
</comment>